<accession>A0ACC0X430</accession>
<reference evidence="2" key="1">
    <citation type="journal article" date="2023" name="G3 (Bethesda)">
        <title>Genome assembly and association tests identify interacting loci associated with vigor, precocity, and sex in interspecific pistachio rootstocks.</title>
        <authorList>
            <person name="Palmer W."/>
            <person name="Jacygrad E."/>
            <person name="Sagayaradj S."/>
            <person name="Cavanaugh K."/>
            <person name="Han R."/>
            <person name="Bertier L."/>
            <person name="Beede B."/>
            <person name="Kafkas S."/>
            <person name="Golino D."/>
            <person name="Preece J."/>
            <person name="Michelmore R."/>
        </authorList>
    </citation>
    <scope>NUCLEOTIDE SEQUENCE [LARGE SCALE GENOMIC DNA]</scope>
</reference>
<organism evidence="1 2">
    <name type="scientific">Pistacia integerrima</name>
    <dbReference type="NCBI Taxonomy" id="434235"/>
    <lineage>
        <taxon>Eukaryota</taxon>
        <taxon>Viridiplantae</taxon>
        <taxon>Streptophyta</taxon>
        <taxon>Embryophyta</taxon>
        <taxon>Tracheophyta</taxon>
        <taxon>Spermatophyta</taxon>
        <taxon>Magnoliopsida</taxon>
        <taxon>eudicotyledons</taxon>
        <taxon>Gunneridae</taxon>
        <taxon>Pentapetalae</taxon>
        <taxon>rosids</taxon>
        <taxon>malvids</taxon>
        <taxon>Sapindales</taxon>
        <taxon>Anacardiaceae</taxon>
        <taxon>Pistacia</taxon>
    </lineage>
</organism>
<gene>
    <name evidence="1" type="ORF">Pint_33069</name>
</gene>
<evidence type="ECO:0000313" key="1">
    <source>
        <dbReference type="EMBL" id="KAJ0010368.1"/>
    </source>
</evidence>
<proteinExistence type="predicted"/>
<protein>
    <submittedName>
        <fullName evidence="1">Uncharacterized protein</fullName>
    </submittedName>
</protein>
<keyword evidence="2" id="KW-1185">Reference proteome</keyword>
<comment type="caution">
    <text evidence="1">The sequence shown here is derived from an EMBL/GenBank/DDBJ whole genome shotgun (WGS) entry which is preliminary data.</text>
</comment>
<dbReference type="Proteomes" id="UP001163603">
    <property type="component" value="Chromosome 14"/>
</dbReference>
<name>A0ACC0X430_9ROSI</name>
<evidence type="ECO:0000313" key="2">
    <source>
        <dbReference type="Proteomes" id="UP001163603"/>
    </source>
</evidence>
<dbReference type="EMBL" id="CM047749">
    <property type="protein sequence ID" value="KAJ0010368.1"/>
    <property type="molecule type" value="Genomic_DNA"/>
</dbReference>
<sequence length="187" mass="19836">MCFINLYYRCACFPDTLDRTKVQGKILVCLREDTSALQFGMFAVIAGASGVILANSENMGYGISSEPHIIAASMVNSVDADSIFAYMKSTKSPVAQISEVKTEFDDNSTPSMAPFPSRGPNKIDSAILKPDVTAPGVDIIAAFSGATPATKLEDDNRLVPYLPLSGTSMACPHVSGIAAIVKTLHPD</sequence>